<dbReference type="EMBL" id="LGRX02022004">
    <property type="protein sequence ID" value="KAK3256055.1"/>
    <property type="molecule type" value="Genomic_DNA"/>
</dbReference>
<sequence length="125" mass="13518">MQVNTSGKAEKLSLAVIQENAQEFLSEVKKNDPALYASISNMEDKMQVTCELVKYTGSKTLSWDVFNAALEILTTPPTPASGDSDSSSLSSFASVTLSSPERGTDSWIEVPSGETKGAYKTYIRL</sequence>
<evidence type="ECO:0000313" key="3">
    <source>
        <dbReference type="Proteomes" id="UP001190700"/>
    </source>
</evidence>
<feature type="region of interest" description="Disordered" evidence="1">
    <location>
        <begin position="76"/>
        <end position="110"/>
    </location>
</feature>
<organism evidence="2 3">
    <name type="scientific">Cymbomonas tetramitiformis</name>
    <dbReference type="NCBI Taxonomy" id="36881"/>
    <lineage>
        <taxon>Eukaryota</taxon>
        <taxon>Viridiplantae</taxon>
        <taxon>Chlorophyta</taxon>
        <taxon>Pyramimonadophyceae</taxon>
        <taxon>Pyramimonadales</taxon>
        <taxon>Pyramimonadaceae</taxon>
        <taxon>Cymbomonas</taxon>
    </lineage>
</organism>
<name>A0AAE0KPU2_9CHLO</name>
<dbReference type="AlphaFoldDB" id="A0AAE0KPU2"/>
<proteinExistence type="predicted"/>
<reference evidence="2 3" key="1">
    <citation type="journal article" date="2015" name="Genome Biol. Evol.">
        <title>Comparative Genomics of a Bacterivorous Green Alga Reveals Evolutionary Causalities and Consequences of Phago-Mixotrophic Mode of Nutrition.</title>
        <authorList>
            <person name="Burns J.A."/>
            <person name="Paasch A."/>
            <person name="Narechania A."/>
            <person name="Kim E."/>
        </authorList>
    </citation>
    <scope>NUCLEOTIDE SEQUENCE [LARGE SCALE GENOMIC DNA]</scope>
    <source>
        <strain evidence="2 3">PLY_AMNH</strain>
    </source>
</reference>
<protein>
    <submittedName>
        <fullName evidence="2">Uncharacterized protein</fullName>
    </submittedName>
</protein>
<evidence type="ECO:0000313" key="2">
    <source>
        <dbReference type="EMBL" id="KAK3256055.1"/>
    </source>
</evidence>
<dbReference type="Proteomes" id="UP001190700">
    <property type="component" value="Unassembled WGS sequence"/>
</dbReference>
<keyword evidence="3" id="KW-1185">Reference proteome</keyword>
<accession>A0AAE0KPU2</accession>
<gene>
    <name evidence="2" type="ORF">CYMTET_34790</name>
</gene>
<feature type="compositionally biased region" description="Low complexity" evidence="1">
    <location>
        <begin position="80"/>
        <end position="100"/>
    </location>
</feature>
<comment type="caution">
    <text evidence="2">The sequence shown here is derived from an EMBL/GenBank/DDBJ whole genome shotgun (WGS) entry which is preliminary data.</text>
</comment>
<evidence type="ECO:0000256" key="1">
    <source>
        <dbReference type="SAM" id="MobiDB-lite"/>
    </source>
</evidence>